<dbReference type="Pfam" id="PF00848">
    <property type="entry name" value="Ring_hydroxyl_A"/>
    <property type="match status" value="1"/>
</dbReference>
<evidence type="ECO:0000313" key="9">
    <source>
        <dbReference type="Proteomes" id="UP000178114"/>
    </source>
</evidence>
<dbReference type="Gene3D" id="2.102.10.10">
    <property type="entry name" value="Rieske [2Fe-2S] iron-sulphur domain"/>
    <property type="match status" value="1"/>
</dbReference>
<dbReference type="InterPro" id="IPR017941">
    <property type="entry name" value="Rieske_2Fe-2S"/>
</dbReference>
<reference evidence="8 9" key="1">
    <citation type="journal article" date="2016" name="Nat. Commun.">
        <title>Thousands of microbial genomes shed light on interconnected biogeochemical processes in an aquifer system.</title>
        <authorList>
            <person name="Anantharaman K."/>
            <person name="Brown C.T."/>
            <person name="Hug L.A."/>
            <person name="Sharon I."/>
            <person name="Castelle C.J."/>
            <person name="Probst A.J."/>
            <person name="Thomas B.C."/>
            <person name="Singh A."/>
            <person name="Wilkins M.J."/>
            <person name="Karaoz U."/>
            <person name="Brodie E.L."/>
            <person name="Williams K.H."/>
            <person name="Hubbard S.S."/>
            <person name="Banfield J.F."/>
        </authorList>
    </citation>
    <scope>NUCLEOTIDE SEQUENCE [LARGE SCALE GENOMIC DNA]</scope>
</reference>
<dbReference type="SUPFAM" id="SSF50022">
    <property type="entry name" value="ISP domain"/>
    <property type="match status" value="1"/>
</dbReference>
<evidence type="ECO:0000256" key="3">
    <source>
        <dbReference type="ARBA" id="ARBA00022723"/>
    </source>
</evidence>
<evidence type="ECO:0000313" key="8">
    <source>
        <dbReference type="EMBL" id="OGF81415.1"/>
    </source>
</evidence>
<dbReference type="SUPFAM" id="SSF55961">
    <property type="entry name" value="Bet v1-like"/>
    <property type="match status" value="1"/>
</dbReference>
<evidence type="ECO:0000256" key="2">
    <source>
        <dbReference type="ARBA" id="ARBA00022714"/>
    </source>
</evidence>
<dbReference type="GO" id="GO:0005506">
    <property type="term" value="F:iron ion binding"/>
    <property type="evidence" value="ECO:0007669"/>
    <property type="project" value="InterPro"/>
</dbReference>
<sequence>MKKDKYFVDQDIRKAETLPPDAFVSKEFLDTEIKKIFKKEWLAVLQLNAADLKLPGSRVPFELLEQKLLFIRQIHGKQDVKCLSNVCTHQGNLLVDNSEVGYDIFTCRLHGRIFSLDGKCISHWPDADLCPADNLKEVAVSNNGIFTMVNFLGNRESDVEIVQVKEILSKFPLANAERTELKASERVLDGNWKLHVRNYLDYTHVPTIHRESLMSKIDFGSYKTNVFVNCVGQIVRAKDSKYGIGLNGLHAELHGQFAIWIFVWPNLALNIYPFGLSVNSWEPVMNDSAKTRMRWACYVWDRAKYELRDEIWGLTRVDKEDIEYIAKMQAGMNSGQLSRTAFSPKYEQATHWFERKIYESIFEK</sequence>
<dbReference type="PANTHER" id="PTHR43756">
    <property type="entry name" value="CHOLINE MONOOXYGENASE, CHLOROPLASTIC"/>
    <property type="match status" value="1"/>
</dbReference>
<dbReference type="AlphaFoldDB" id="A0A1F5X0J3"/>
<evidence type="ECO:0000256" key="6">
    <source>
        <dbReference type="ARBA" id="ARBA00023014"/>
    </source>
</evidence>
<accession>A0A1F5X0J3</accession>
<feature type="domain" description="Rieske" evidence="7">
    <location>
        <begin position="45"/>
        <end position="149"/>
    </location>
</feature>
<gene>
    <name evidence="8" type="ORF">A2930_01305</name>
</gene>
<evidence type="ECO:0000256" key="4">
    <source>
        <dbReference type="ARBA" id="ARBA00023002"/>
    </source>
</evidence>
<keyword evidence="3" id="KW-0479">Metal-binding</keyword>
<keyword evidence="4" id="KW-0560">Oxidoreductase</keyword>
<evidence type="ECO:0000256" key="5">
    <source>
        <dbReference type="ARBA" id="ARBA00023004"/>
    </source>
</evidence>
<dbReference type="GO" id="GO:0016491">
    <property type="term" value="F:oxidoreductase activity"/>
    <property type="evidence" value="ECO:0007669"/>
    <property type="project" value="UniProtKB-KW"/>
</dbReference>
<dbReference type="STRING" id="1798351.A2930_01305"/>
<dbReference type="InterPro" id="IPR015879">
    <property type="entry name" value="Ring_hydroxy_dOase_asu_C_dom"/>
</dbReference>
<dbReference type="InterPro" id="IPR036922">
    <property type="entry name" value="Rieske_2Fe-2S_sf"/>
</dbReference>
<name>A0A1F5X0J3_9BACT</name>
<keyword evidence="2" id="KW-0001">2Fe-2S</keyword>
<dbReference type="InterPro" id="IPR001663">
    <property type="entry name" value="Rng_hydr_dOase-A"/>
</dbReference>
<dbReference type="Gene3D" id="3.90.380.10">
    <property type="entry name" value="Naphthalene 1,2-dioxygenase Alpha Subunit, Chain A, domain 1"/>
    <property type="match status" value="2"/>
</dbReference>
<evidence type="ECO:0000256" key="1">
    <source>
        <dbReference type="ARBA" id="ARBA00001962"/>
    </source>
</evidence>
<proteinExistence type="predicted"/>
<keyword evidence="6" id="KW-0411">Iron-sulfur</keyword>
<comment type="cofactor">
    <cofactor evidence="1">
        <name>Fe cation</name>
        <dbReference type="ChEBI" id="CHEBI:24875"/>
    </cofactor>
</comment>
<protein>
    <recommendedName>
        <fullName evidence="7">Rieske domain-containing protein</fullName>
    </recommendedName>
</protein>
<dbReference type="Pfam" id="PF00355">
    <property type="entry name" value="Rieske"/>
    <property type="match status" value="1"/>
</dbReference>
<dbReference type="PROSITE" id="PS51296">
    <property type="entry name" value="RIESKE"/>
    <property type="match status" value="1"/>
</dbReference>
<dbReference type="PANTHER" id="PTHR43756:SF5">
    <property type="entry name" value="CHOLINE MONOOXYGENASE, CHLOROPLASTIC"/>
    <property type="match status" value="1"/>
</dbReference>
<evidence type="ECO:0000259" key="7">
    <source>
        <dbReference type="PROSITE" id="PS51296"/>
    </source>
</evidence>
<dbReference type="Proteomes" id="UP000178114">
    <property type="component" value="Unassembled WGS sequence"/>
</dbReference>
<keyword evidence="5" id="KW-0408">Iron</keyword>
<dbReference type="EMBL" id="MFID01000011">
    <property type="protein sequence ID" value="OGF81415.1"/>
    <property type="molecule type" value="Genomic_DNA"/>
</dbReference>
<comment type="caution">
    <text evidence="8">The sequence shown here is derived from an EMBL/GenBank/DDBJ whole genome shotgun (WGS) entry which is preliminary data.</text>
</comment>
<organism evidence="8 9">
    <name type="scientific">Candidatus Giovannonibacteria bacterium RIFCSPLOWO2_01_FULL_45_34</name>
    <dbReference type="NCBI Taxonomy" id="1798351"/>
    <lineage>
        <taxon>Bacteria</taxon>
        <taxon>Candidatus Giovannoniibacteriota</taxon>
    </lineage>
</organism>
<dbReference type="GO" id="GO:0051537">
    <property type="term" value="F:2 iron, 2 sulfur cluster binding"/>
    <property type="evidence" value="ECO:0007669"/>
    <property type="project" value="UniProtKB-KW"/>
</dbReference>